<feature type="signal peptide" evidence="1">
    <location>
        <begin position="1"/>
        <end position="27"/>
    </location>
</feature>
<reference evidence="3" key="1">
    <citation type="journal article" date="2019" name="Int. J. Syst. Evol. Microbiol.">
        <title>The Global Catalogue of Microorganisms (GCM) 10K type strain sequencing project: providing services to taxonomists for standard genome sequencing and annotation.</title>
        <authorList>
            <consortium name="The Broad Institute Genomics Platform"/>
            <consortium name="The Broad Institute Genome Sequencing Center for Infectious Disease"/>
            <person name="Wu L."/>
            <person name="Ma J."/>
        </authorList>
    </citation>
    <scope>NUCLEOTIDE SEQUENCE [LARGE SCALE GENOMIC DNA]</scope>
    <source>
        <strain evidence="3">LMG 29894</strain>
    </source>
</reference>
<keyword evidence="1" id="KW-0732">Signal</keyword>
<dbReference type="Gene3D" id="2.60.40.1190">
    <property type="match status" value="1"/>
</dbReference>
<accession>A0ABV8MLT7</accession>
<dbReference type="EMBL" id="JBHSBU010000001">
    <property type="protein sequence ID" value="MFC4159122.1"/>
    <property type="molecule type" value="Genomic_DNA"/>
</dbReference>
<dbReference type="Proteomes" id="UP001595791">
    <property type="component" value="Unassembled WGS sequence"/>
</dbReference>
<feature type="chain" id="PRO_5045809616" description="Carbohydrate binding family 9 domain-containing protein" evidence="1">
    <location>
        <begin position="28"/>
        <end position="767"/>
    </location>
</feature>
<sequence length="767" mass="86299">MNSNKRKAFVSALASPLIGLLGPAVLAAEALPGEAARLRVKLLAPTEAAPRIDGHLDEAIWAQVPPHDGFYQYEPADNQVAPSELRTTVQVLADRDALIIGVRAWDKPEQIHGVLTRRDQVYRDQDFISVWLDPTGRGGAAQFIRVGVAGSLADGLYRADEDKNDFGPDFPIEAAVQRLSDGYSMEIRWPLASLRYPYVDGAPWRITVARSIPHADGMLLLSAPLTKDDLNLLSRQQQMEGLDELLGEVRDRSFLSVRPELTLRQRRSREARDSKASLGADIHWRPRADWVFNATLNPDFSQVELDVPTSSGASRIALSLPEKRAFFLESADVLGLPLPAFYSRTITDPRWGARATWRGANADATVLSVNDDQGGTLLRGSPYLTEEWRQTRVSQASLVRARWHGQLASWGLLASARDYGEGRQNRAVGLDGQWRGALGEGGQGQLRWTMLRSDNTAGFDEDGNPWRSPRREGSYLSAKADYRSADWIHEIDWQWIGPGFVHDNGFVAQSGVRNTEWKITRRLGDPSLVLAGSTLSLYDLEATLALFDSRTLADPTHQIPGGEVVERRFQPGISLWAARRTNLWLDLGLDQRRARPYGRLHEIPAVHLGFESAPWPWLASISGEFTVGRRLDDEADRVGRGGNGWLEAQLRFPLRGGWSLESDHRWSRAWVRDPAGQPAYIESSWRWLAVLHLSPRDSLRWIAQNTLLEHRADVRADIEPWAERERHRSLLYRHSWGHGRSWSAGWVRERAPGRESRELTVKLQWEL</sequence>
<comment type="caution">
    <text evidence="2">The sequence shown here is derived from an EMBL/GenBank/DDBJ whole genome shotgun (WGS) entry which is preliminary data.</text>
</comment>
<evidence type="ECO:0000313" key="3">
    <source>
        <dbReference type="Proteomes" id="UP001595791"/>
    </source>
</evidence>
<dbReference type="SUPFAM" id="SSF49344">
    <property type="entry name" value="CBD9-like"/>
    <property type="match status" value="1"/>
</dbReference>
<evidence type="ECO:0000313" key="2">
    <source>
        <dbReference type="EMBL" id="MFC4159122.1"/>
    </source>
</evidence>
<dbReference type="RefSeq" id="WP_378162538.1">
    <property type="nucleotide sequence ID" value="NZ_JBHSBU010000001.1"/>
</dbReference>
<proteinExistence type="predicted"/>
<name>A0ABV8MLT7_9NEIS</name>
<keyword evidence="3" id="KW-1185">Reference proteome</keyword>
<protein>
    <recommendedName>
        <fullName evidence="4">Carbohydrate binding family 9 domain-containing protein</fullName>
    </recommendedName>
</protein>
<gene>
    <name evidence="2" type="ORF">ACFOW7_07100</name>
</gene>
<evidence type="ECO:0000256" key="1">
    <source>
        <dbReference type="SAM" id="SignalP"/>
    </source>
</evidence>
<organism evidence="2 3">
    <name type="scientific">Chitinimonas lacunae</name>
    <dbReference type="NCBI Taxonomy" id="1963018"/>
    <lineage>
        <taxon>Bacteria</taxon>
        <taxon>Pseudomonadati</taxon>
        <taxon>Pseudomonadota</taxon>
        <taxon>Betaproteobacteria</taxon>
        <taxon>Neisseriales</taxon>
        <taxon>Chitinibacteraceae</taxon>
        <taxon>Chitinimonas</taxon>
    </lineage>
</organism>
<evidence type="ECO:0008006" key="4">
    <source>
        <dbReference type="Google" id="ProtNLM"/>
    </source>
</evidence>